<comment type="caution">
    <text evidence="1">The sequence shown here is derived from an EMBL/GenBank/DDBJ whole genome shotgun (WGS) entry which is preliminary data.</text>
</comment>
<accession>A0ABT9A6Q0</accession>
<reference evidence="1" key="1">
    <citation type="submission" date="2023-07" db="EMBL/GenBank/DDBJ databases">
        <authorList>
            <person name="Kim M.K."/>
        </authorList>
    </citation>
    <scope>NUCLEOTIDE SEQUENCE</scope>
    <source>
        <strain evidence="1">M29</strain>
    </source>
</reference>
<evidence type="ECO:0000313" key="2">
    <source>
        <dbReference type="Proteomes" id="UP001167796"/>
    </source>
</evidence>
<gene>
    <name evidence="1" type="ORF">Q5H92_04125</name>
</gene>
<dbReference type="Proteomes" id="UP001167796">
    <property type="component" value="Unassembled WGS sequence"/>
</dbReference>
<keyword evidence="2" id="KW-1185">Reference proteome</keyword>
<sequence>MTITHAFPYLNLYLHPGPFPALETHWLGFATGAEFRAGVSQAMELARKQHVMGWIADDRLLGAVRPRDLQWCFDEVLLPLGALGVRRFALLESQDAMNRRTIDGMYQRVQPVVAFEIRRFTELEPARAWACGAE</sequence>
<dbReference type="EMBL" id="JAUQSX010000002">
    <property type="protein sequence ID" value="MDO7845532.1"/>
    <property type="molecule type" value="Genomic_DNA"/>
</dbReference>
<evidence type="ECO:0000313" key="1">
    <source>
        <dbReference type="EMBL" id="MDO7845532.1"/>
    </source>
</evidence>
<evidence type="ECO:0008006" key="3">
    <source>
        <dbReference type="Google" id="ProtNLM"/>
    </source>
</evidence>
<dbReference type="RefSeq" id="WP_305010226.1">
    <property type="nucleotide sequence ID" value="NZ_JAUQSX010000002.1"/>
</dbReference>
<protein>
    <recommendedName>
        <fullName evidence="3">STAS/SEC14 domain-containing protein</fullName>
    </recommendedName>
</protein>
<name>A0ABT9A6Q0_9BACT</name>
<organism evidence="1 2">
    <name type="scientific">Hymenobacter mellowenesis</name>
    <dbReference type="NCBI Taxonomy" id="3063995"/>
    <lineage>
        <taxon>Bacteria</taxon>
        <taxon>Pseudomonadati</taxon>
        <taxon>Bacteroidota</taxon>
        <taxon>Cytophagia</taxon>
        <taxon>Cytophagales</taxon>
        <taxon>Hymenobacteraceae</taxon>
        <taxon>Hymenobacter</taxon>
    </lineage>
</organism>
<proteinExistence type="predicted"/>